<comment type="caution">
    <text evidence="2">The sequence shown here is derived from an EMBL/GenBank/DDBJ whole genome shotgun (WGS) entry which is preliminary data.</text>
</comment>
<name>A0A016RZX5_9BILA</name>
<evidence type="ECO:0000313" key="3">
    <source>
        <dbReference type="Proteomes" id="UP000024635"/>
    </source>
</evidence>
<reference evidence="3" key="1">
    <citation type="journal article" date="2015" name="Nat. Genet.">
        <title>The genome and transcriptome of the zoonotic hookworm Ancylostoma ceylanicum identify infection-specific gene families.</title>
        <authorList>
            <person name="Schwarz E.M."/>
            <person name="Hu Y."/>
            <person name="Antoshechkin I."/>
            <person name="Miller M.M."/>
            <person name="Sternberg P.W."/>
            <person name="Aroian R.V."/>
        </authorList>
    </citation>
    <scope>NUCLEOTIDE SEQUENCE</scope>
    <source>
        <strain evidence="3">HY135</strain>
    </source>
</reference>
<accession>A0A016RZX5</accession>
<feature type="region of interest" description="Disordered" evidence="1">
    <location>
        <begin position="1"/>
        <end position="22"/>
    </location>
</feature>
<gene>
    <name evidence="2" type="primary">Acey_s0332.g2767</name>
    <name evidence="2" type="ORF">Y032_0332g2767</name>
</gene>
<dbReference type="AlphaFoldDB" id="A0A016RZX5"/>
<proteinExistence type="predicted"/>
<dbReference type="Proteomes" id="UP000024635">
    <property type="component" value="Unassembled WGS sequence"/>
</dbReference>
<sequence length="110" mass="12401">MRTVHRVSWRDPHTLHGSSRPRVRHTEKGAFVFHVPRVFRAISSLPLSSPSLNVHGNLQQKDFRRPLGGCPSISLRSAGGHLRWLACTSLETTPKDFGPPLGQFERLRSK</sequence>
<organism evidence="2 3">
    <name type="scientific">Ancylostoma ceylanicum</name>
    <dbReference type="NCBI Taxonomy" id="53326"/>
    <lineage>
        <taxon>Eukaryota</taxon>
        <taxon>Metazoa</taxon>
        <taxon>Ecdysozoa</taxon>
        <taxon>Nematoda</taxon>
        <taxon>Chromadorea</taxon>
        <taxon>Rhabditida</taxon>
        <taxon>Rhabditina</taxon>
        <taxon>Rhabditomorpha</taxon>
        <taxon>Strongyloidea</taxon>
        <taxon>Ancylostomatidae</taxon>
        <taxon>Ancylostomatinae</taxon>
        <taxon>Ancylostoma</taxon>
    </lineage>
</organism>
<evidence type="ECO:0000256" key="1">
    <source>
        <dbReference type="SAM" id="MobiDB-lite"/>
    </source>
</evidence>
<dbReference type="EMBL" id="JARK01001668">
    <property type="protein sequence ID" value="EYB83622.1"/>
    <property type="molecule type" value="Genomic_DNA"/>
</dbReference>
<keyword evidence="3" id="KW-1185">Reference proteome</keyword>
<evidence type="ECO:0000313" key="2">
    <source>
        <dbReference type="EMBL" id="EYB83622.1"/>
    </source>
</evidence>
<protein>
    <submittedName>
        <fullName evidence="2">Uncharacterized protein</fullName>
    </submittedName>
</protein>